<dbReference type="Proteomes" id="UP000789920">
    <property type="component" value="Unassembled WGS sequence"/>
</dbReference>
<gene>
    <name evidence="1" type="ORF">RPERSI_LOCUS36289</name>
</gene>
<organism evidence="1 2">
    <name type="scientific">Racocetra persica</name>
    <dbReference type="NCBI Taxonomy" id="160502"/>
    <lineage>
        <taxon>Eukaryota</taxon>
        <taxon>Fungi</taxon>
        <taxon>Fungi incertae sedis</taxon>
        <taxon>Mucoromycota</taxon>
        <taxon>Glomeromycotina</taxon>
        <taxon>Glomeromycetes</taxon>
        <taxon>Diversisporales</taxon>
        <taxon>Gigasporaceae</taxon>
        <taxon>Racocetra</taxon>
    </lineage>
</organism>
<protein>
    <submittedName>
        <fullName evidence="1">28750_t:CDS:1</fullName>
    </submittedName>
</protein>
<feature type="non-terminal residue" evidence="1">
    <location>
        <position position="62"/>
    </location>
</feature>
<evidence type="ECO:0000313" key="1">
    <source>
        <dbReference type="EMBL" id="CAG8850844.1"/>
    </source>
</evidence>
<feature type="non-terminal residue" evidence="1">
    <location>
        <position position="1"/>
    </location>
</feature>
<dbReference type="EMBL" id="CAJVQC010172931">
    <property type="protein sequence ID" value="CAG8850844.1"/>
    <property type="molecule type" value="Genomic_DNA"/>
</dbReference>
<sequence length="62" mass="7234">EIEAEKKKKLKQHVAVQAKSQEKKRETLENKGELIRYDSPGRPSFLLLNPDLPEQMHSCIEF</sequence>
<accession>A0ACA9SZ44</accession>
<comment type="caution">
    <text evidence="1">The sequence shown here is derived from an EMBL/GenBank/DDBJ whole genome shotgun (WGS) entry which is preliminary data.</text>
</comment>
<reference evidence="1" key="1">
    <citation type="submission" date="2021-06" db="EMBL/GenBank/DDBJ databases">
        <authorList>
            <person name="Kallberg Y."/>
            <person name="Tangrot J."/>
            <person name="Rosling A."/>
        </authorList>
    </citation>
    <scope>NUCLEOTIDE SEQUENCE</scope>
    <source>
        <strain evidence="1">MA461A</strain>
    </source>
</reference>
<evidence type="ECO:0000313" key="2">
    <source>
        <dbReference type="Proteomes" id="UP000789920"/>
    </source>
</evidence>
<keyword evidence="2" id="KW-1185">Reference proteome</keyword>
<name>A0ACA9SZ44_9GLOM</name>
<proteinExistence type="predicted"/>